<dbReference type="PANTHER" id="PTHR33164">
    <property type="entry name" value="TRANSCRIPTIONAL REGULATOR, MARR FAMILY"/>
    <property type="match status" value="1"/>
</dbReference>
<keyword evidence="3" id="KW-1185">Reference proteome</keyword>
<dbReference type="InterPro" id="IPR036390">
    <property type="entry name" value="WH_DNA-bd_sf"/>
</dbReference>
<dbReference type="EMBL" id="VFMN01000001">
    <property type="protein sequence ID" value="TQJ09030.1"/>
    <property type="molecule type" value="Genomic_DNA"/>
</dbReference>
<proteinExistence type="predicted"/>
<dbReference type="GO" id="GO:0003700">
    <property type="term" value="F:DNA-binding transcription factor activity"/>
    <property type="evidence" value="ECO:0007669"/>
    <property type="project" value="InterPro"/>
</dbReference>
<dbReference type="SUPFAM" id="SSF46785">
    <property type="entry name" value="Winged helix' DNA-binding domain"/>
    <property type="match status" value="1"/>
</dbReference>
<evidence type="ECO:0000313" key="3">
    <source>
        <dbReference type="Proteomes" id="UP000317893"/>
    </source>
</evidence>
<feature type="domain" description="HTH marR-type" evidence="1">
    <location>
        <begin position="6"/>
        <end position="136"/>
    </location>
</feature>
<dbReference type="GO" id="GO:0003677">
    <property type="term" value="F:DNA binding"/>
    <property type="evidence" value="ECO:0007669"/>
    <property type="project" value="UniProtKB-KW"/>
</dbReference>
<dbReference type="PANTHER" id="PTHR33164:SF103">
    <property type="entry name" value="REGULATORY PROTEIN MARR"/>
    <property type="match status" value="1"/>
</dbReference>
<name>A0A542E108_9MICO</name>
<dbReference type="Proteomes" id="UP000317893">
    <property type="component" value="Unassembled WGS sequence"/>
</dbReference>
<dbReference type="OrthoDB" id="3177763at2"/>
<dbReference type="Pfam" id="PF12802">
    <property type="entry name" value="MarR_2"/>
    <property type="match status" value="1"/>
</dbReference>
<organism evidence="2 3">
    <name type="scientific">Lapillicoccus jejuensis</name>
    <dbReference type="NCBI Taxonomy" id="402171"/>
    <lineage>
        <taxon>Bacteria</taxon>
        <taxon>Bacillati</taxon>
        <taxon>Actinomycetota</taxon>
        <taxon>Actinomycetes</taxon>
        <taxon>Micrococcales</taxon>
        <taxon>Intrasporangiaceae</taxon>
        <taxon>Lapillicoccus</taxon>
    </lineage>
</organism>
<accession>A0A542E108</accession>
<dbReference type="PROSITE" id="PS50995">
    <property type="entry name" value="HTH_MARR_2"/>
    <property type="match status" value="1"/>
</dbReference>
<dbReference type="AlphaFoldDB" id="A0A542E108"/>
<evidence type="ECO:0000259" key="1">
    <source>
        <dbReference type="PROSITE" id="PS50995"/>
    </source>
</evidence>
<dbReference type="RefSeq" id="WP_141848461.1">
    <property type="nucleotide sequence ID" value="NZ_BAAAPR010000005.1"/>
</dbReference>
<keyword evidence="2" id="KW-0238">DNA-binding</keyword>
<dbReference type="InterPro" id="IPR000835">
    <property type="entry name" value="HTH_MarR-typ"/>
</dbReference>
<comment type="caution">
    <text evidence="2">The sequence shown here is derived from an EMBL/GenBank/DDBJ whole genome shotgun (WGS) entry which is preliminary data.</text>
</comment>
<dbReference type="Gene3D" id="1.10.10.10">
    <property type="entry name" value="Winged helix-like DNA-binding domain superfamily/Winged helix DNA-binding domain"/>
    <property type="match status" value="1"/>
</dbReference>
<reference evidence="2 3" key="1">
    <citation type="submission" date="2019-06" db="EMBL/GenBank/DDBJ databases">
        <title>Sequencing the genomes of 1000 actinobacteria strains.</title>
        <authorList>
            <person name="Klenk H.-P."/>
        </authorList>
    </citation>
    <scope>NUCLEOTIDE SEQUENCE [LARGE SCALE GENOMIC DNA]</scope>
    <source>
        <strain evidence="2 3">DSM 18607</strain>
    </source>
</reference>
<dbReference type="InterPro" id="IPR039422">
    <property type="entry name" value="MarR/SlyA-like"/>
</dbReference>
<gene>
    <name evidence="2" type="ORF">FB458_2134</name>
</gene>
<dbReference type="GO" id="GO:0006950">
    <property type="term" value="P:response to stress"/>
    <property type="evidence" value="ECO:0007669"/>
    <property type="project" value="TreeGrafter"/>
</dbReference>
<dbReference type="SMART" id="SM00347">
    <property type="entry name" value="HTH_MARR"/>
    <property type="match status" value="1"/>
</dbReference>
<sequence>MTTHTRQDVAQLVKRVQSRHHRLLDAALAQRGLSLVQWDALRALDRQPDATLHDLAVSTFQSDQGFGTLAARMVDRGLVTRTAGQGRAVHLVMTDRGRELLAEGHRVVDEVLTDTLGPLSERQLQQLGVLLTRLATST</sequence>
<evidence type="ECO:0000313" key="2">
    <source>
        <dbReference type="EMBL" id="TQJ09030.1"/>
    </source>
</evidence>
<protein>
    <submittedName>
        <fullName evidence="2">DNA-binding MarR family transcriptional regulator</fullName>
    </submittedName>
</protein>
<dbReference type="InterPro" id="IPR036388">
    <property type="entry name" value="WH-like_DNA-bd_sf"/>
</dbReference>